<keyword evidence="1" id="KW-1133">Transmembrane helix</keyword>
<protein>
    <submittedName>
        <fullName evidence="2">Uncharacterized protein</fullName>
    </submittedName>
</protein>
<dbReference type="EMBL" id="CAJOBA010014950">
    <property type="protein sequence ID" value="CAF3885754.1"/>
    <property type="molecule type" value="Genomic_DNA"/>
</dbReference>
<comment type="caution">
    <text evidence="2">The sequence shown here is derived from an EMBL/GenBank/DDBJ whole genome shotgun (WGS) entry which is preliminary data.</text>
</comment>
<accession>A0A8S2E3U6</accession>
<gene>
    <name evidence="2" type="ORF">OVA965_LOCUS19941</name>
    <name evidence="3" type="ORF">TMI583_LOCUS20165</name>
</gene>
<dbReference type="Proteomes" id="UP000682733">
    <property type="component" value="Unassembled WGS sequence"/>
</dbReference>
<evidence type="ECO:0000313" key="2">
    <source>
        <dbReference type="EMBL" id="CAF1115607.1"/>
    </source>
</evidence>
<feature type="transmembrane region" description="Helical" evidence="1">
    <location>
        <begin position="6"/>
        <end position="28"/>
    </location>
</feature>
<sequence length="82" mass="9149">AQPRIVAIPQGVLICFSIIMIGIDGNFIQNDGYYSNYLSSLNSTAIYSFTKCRIIQAQLGFSIFIMVTGLVMFALCLIRLYN</sequence>
<name>A0A8S2E3U6_9BILA</name>
<evidence type="ECO:0000313" key="3">
    <source>
        <dbReference type="EMBL" id="CAF3885754.1"/>
    </source>
</evidence>
<keyword evidence="1" id="KW-0472">Membrane</keyword>
<evidence type="ECO:0000313" key="4">
    <source>
        <dbReference type="Proteomes" id="UP000677228"/>
    </source>
</evidence>
<reference evidence="2" key="1">
    <citation type="submission" date="2021-02" db="EMBL/GenBank/DDBJ databases">
        <authorList>
            <person name="Nowell W R."/>
        </authorList>
    </citation>
    <scope>NUCLEOTIDE SEQUENCE</scope>
</reference>
<feature type="non-terminal residue" evidence="2">
    <location>
        <position position="1"/>
    </location>
</feature>
<proteinExistence type="predicted"/>
<dbReference type="AlphaFoldDB" id="A0A8S2E3U6"/>
<dbReference type="Proteomes" id="UP000677228">
    <property type="component" value="Unassembled WGS sequence"/>
</dbReference>
<organism evidence="2 4">
    <name type="scientific">Didymodactylos carnosus</name>
    <dbReference type="NCBI Taxonomy" id="1234261"/>
    <lineage>
        <taxon>Eukaryota</taxon>
        <taxon>Metazoa</taxon>
        <taxon>Spiralia</taxon>
        <taxon>Gnathifera</taxon>
        <taxon>Rotifera</taxon>
        <taxon>Eurotatoria</taxon>
        <taxon>Bdelloidea</taxon>
        <taxon>Philodinida</taxon>
        <taxon>Philodinidae</taxon>
        <taxon>Didymodactylos</taxon>
    </lineage>
</organism>
<keyword evidence="1" id="KW-0812">Transmembrane</keyword>
<dbReference type="EMBL" id="CAJNOK010010430">
    <property type="protein sequence ID" value="CAF1115607.1"/>
    <property type="molecule type" value="Genomic_DNA"/>
</dbReference>
<feature type="transmembrane region" description="Helical" evidence="1">
    <location>
        <begin position="59"/>
        <end position="81"/>
    </location>
</feature>
<evidence type="ECO:0000256" key="1">
    <source>
        <dbReference type="SAM" id="Phobius"/>
    </source>
</evidence>